<dbReference type="OrthoDB" id="583504at2"/>
<evidence type="ECO:0000313" key="3">
    <source>
        <dbReference type="Proteomes" id="UP000030416"/>
    </source>
</evidence>
<organism evidence="2 3">
    <name type="scientific">Ureibacillus manganicus DSM 26584</name>
    <dbReference type="NCBI Taxonomy" id="1384049"/>
    <lineage>
        <taxon>Bacteria</taxon>
        <taxon>Bacillati</taxon>
        <taxon>Bacillota</taxon>
        <taxon>Bacilli</taxon>
        <taxon>Bacillales</taxon>
        <taxon>Caryophanaceae</taxon>
        <taxon>Ureibacillus</taxon>
    </lineage>
</organism>
<reference evidence="2 3" key="1">
    <citation type="submission" date="2014-02" db="EMBL/GenBank/DDBJ databases">
        <title>Draft genome sequence of Lysinibacillus manganicus DSM 26584T.</title>
        <authorList>
            <person name="Zhang F."/>
            <person name="Wang G."/>
            <person name="Zhang L."/>
        </authorList>
    </citation>
    <scope>NUCLEOTIDE SEQUENCE [LARGE SCALE GENOMIC DNA]</scope>
    <source>
        <strain evidence="2 3">DSM 26584</strain>
    </source>
</reference>
<keyword evidence="3" id="KW-1185">Reference proteome</keyword>
<dbReference type="AlphaFoldDB" id="A0A0A3IFJ6"/>
<proteinExistence type="predicted"/>
<keyword evidence="1" id="KW-0472">Membrane</keyword>
<feature type="transmembrane region" description="Helical" evidence="1">
    <location>
        <begin position="67"/>
        <end position="89"/>
    </location>
</feature>
<feature type="transmembrane region" description="Helical" evidence="1">
    <location>
        <begin position="20"/>
        <end position="37"/>
    </location>
</feature>
<dbReference type="EMBL" id="JPVN01000041">
    <property type="protein sequence ID" value="KGR73632.1"/>
    <property type="molecule type" value="Genomic_DNA"/>
</dbReference>
<accession>A0A0A3IFJ6</accession>
<protein>
    <recommendedName>
        <fullName evidence="4">ABC transporter permease</fullName>
    </recommendedName>
</protein>
<name>A0A0A3IFJ6_9BACL</name>
<evidence type="ECO:0008006" key="4">
    <source>
        <dbReference type="Google" id="ProtNLM"/>
    </source>
</evidence>
<comment type="caution">
    <text evidence="2">The sequence shown here is derived from an EMBL/GenBank/DDBJ whole genome shotgun (WGS) entry which is preliminary data.</text>
</comment>
<keyword evidence="1" id="KW-0812">Transmembrane</keyword>
<gene>
    <name evidence="2" type="ORF">CD29_19235</name>
</gene>
<evidence type="ECO:0000313" key="2">
    <source>
        <dbReference type="EMBL" id="KGR73632.1"/>
    </source>
</evidence>
<dbReference type="RefSeq" id="WP_036190208.1">
    <property type="nucleotide sequence ID" value="NZ_AVDA01000041.1"/>
</dbReference>
<evidence type="ECO:0000256" key="1">
    <source>
        <dbReference type="SAM" id="Phobius"/>
    </source>
</evidence>
<dbReference type="Proteomes" id="UP000030416">
    <property type="component" value="Unassembled WGS sequence"/>
</dbReference>
<sequence>MDKIILNIKKLFKGWHERKIALLLIGTGSVIAIAGFPKEWWMNLLFPLINYVFHTNIDIPDIVSIDYLLLLIAVPIGIGLMLFGVWFYFKTKEMVKKRTMLQIRHSSIESVDYSKVDVDLSDYNIEPYPILQTEELKVIY</sequence>
<keyword evidence="1" id="KW-1133">Transmembrane helix</keyword>